<evidence type="ECO:0008006" key="3">
    <source>
        <dbReference type="Google" id="ProtNLM"/>
    </source>
</evidence>
<evidence type="ECO:0000313" key="1">
    <source>
        <dbReference type="EMBL" id="OQD62500.1"/>
    </source>
</evidence>
<sequence length="121" mass="13152">MIVWYGILEPSYRHEIPPSAPVKFSGSYNPNFFSTLLGLPTSITPVGQVPYLSKVTNRTEYLPAVAGLVGGAGMDEVILDVSREALKKAGAPTEVQPGRLTFRPTDKLLIATENPPQEQKL</sequence>
<evidence type="ECO:0000313" key="2">
    <source>
        <dbReference type="Proteomes" id="UP000191408"/>
    </source>
</evidence>
<dbReference type="EMBL" id="MDYM01000012">
    <property type="protein sequence ID" value="OQD62500.1"/>
    <property type="molecule type" value="Genomic_DNA"/>
</dbReference>
<comment type="caution">
    <text evidence="1">The sequence shown here is derived from an EMBL/GenBank/DDBJ whole genome shotgun (WGS) entry which is preliminary data.</text>
</comment>
<gene>
    <name evidence="1" type="ORF">PENPOL_c012G06322</name>
</gene>
<dbReference type="AlphaFoldDB" id="A0A1V6NCN9"/>
<reference evidence="2" key="1">
    <citation type="journal article" date="2017" name="Nat. Microbiol.">
        <title>Global analysis of biosynthetic gene clusters reveals vast potential of secondary metabolite production in Penicillium species.</title>
        <authorList>
            <person name="Nielsen J.C."/>
            <person name="Grijseels S."/>
            <person name="Prigent S."/>
            <person name="Ji B."/>
            <person name="Dainat J."/>
            <person name="Nielsen K.F."/>
            <person name="Frisvad J.C."/>
            <person name="Workman M."/>
            <person name="Nielsen J."/>
        </authorList>
    </citation>
    <scope>NUCLEOTIDE SEQUENCE [LARGE SCALE GENOMIC DNA]</scope>
    <source>
        <strain evidence="2">IBT 4502</strain>
    </source>
</reference>
<name>A0A1V6NCN9_PENPO</name>
<keyword evidence="2" id="KW-1185">Reference proteome</keyword>
<organism evidence="1 2">
    <name type="scientific">Penicillium polonicum</name>
    <dbReference type="NCBI Taxonomy" id="60169"/>
    <lineage>
        <taxon>Eukaryota</taxon>
        <taxon>Fungi</taxon>
        <taxon>Dikarya</taxon>
        <taxon>Ascomycota</taxon>
        <taxon>Pezizomycotina</taxon>
        <taxon>Eurotiomycetes</taxon>
        <taxon>Eurotiomycetidae</taxon>
        <taxon>Eurotiales</taxon>
        <taxon>Aspergillaceae</taxon>
        <taxon>Penicillium</taxon>
    </lineage>
</organism>
<accession>A0A1V6NCN9</accession>
<dbReference type="Proteomes" id="UP000191408">
    <property type="component" value="Unassembled WGS sequence"/>
</dbReference>
<proteinExistence type="predicted"/>
<protein>
    <recommendedName>
        <fullName evidence="3">Amidase domain-containing protein</fullName>
    </recommendedName>
</protein>
<dbReference type="OrthoDB" id="5423360at2759"/>